<dbReference type="Proteomes" id="UP001602058">
    <property type="component" value="Unassembled WGS sequence"/>
</dbReference>
<dbReference type="EMBL" id="JBIAWJ010000001">
    <property type="protein sequence ID" value="MFF4520625.1"/>
    <property type="molecule type" value="Genomic_DNA"/>
</dbReference>
<comment type="pathway">
    <text evidence="1">Siderophore biosynthesis.</text>
</comment>
<sequence length="606" mass="68203">MIQTLSPNLALVQRALRSHHLPTVRRRIFRQLLESLLYEGVLTARSEADGRSAVDGVDAQGRPVRYVFTLGDPAHGFARTRIVRDPLLRVSENGESEAASLTGFLTEIREHLGGVTDERIEGFSHELEETLVKDAIAQCAREEREGRLAELNYDVLEGMVMDGHPYHPAYKSRVGFDLEDHLAFGPEFAQPVRPLWIAAHRSLTTTAASSTLDGAYLRGQLGPAWDAFQRELDQAVLRPEEYELLPVHPWQWREAIAVPFAAHIRDRKIVALGTDPHAHLAQQSIRTMACQEAPHRDYMKLSLSILNTSTSRGLAPHTVTNAPAVSDWLRGIVASDPYLRDDLRVILLGEVRGVAVAPEPVSELVRERTYGRLGCIWRETLDGRLDPGERAVPYTGLIARELDGTPLIDPWVRRWGIREWVKQLIEVSVTPLIHFLQGHGIAIESHAQNMVLVHDQGRPTRVVLRDFHDGVRFSRAHLADPAAAPELASTPSYHANRNSFVETDDLDLVADFFLDAFFFINLGELAMFLDDVYDYAEEEFWNEVRATIAAYQAKFPELADRFALFDVSKPRLDVEQLTARRLLPDTELRLHSVPNPLHGPRAVREA</sequence>
<comment type="similarity">
    <text evidence="2">Belongs to the IucA/IucC family.</text>
</comment>
<accession>A0ABW6UEH6</accession>
<evidence type="ECO:0000259" key="4">
    <source>
        <dbReference type="Pfam" id="PF06276"/>
    </source>
</evidence>
<dbReference type="PANTHER" id="PTHR34384">
    <property type="entry name" value="L-2,3-DIAMINOPROPANOATE--CITRATE LIGASE"/>
    <property type="match status" value="1"/>
</dbReference>
<gene>
    <name evidence="5" type="ORF">ACFY1D_04045</name>
</gene>
<dbReference type="PANTHER" id="PTHR34384:SF6">
    <property type="entry name" value="STAPHYLOFERRIN B SYNTHASE"/>
    <property type="match status" value="1"/>
</dbReference>
<dbReference type="Pfam" id="PF06276">
    <property type="entry name" value="FhuF"/>
    <property type="match status" value="1"/>
</dbReference>
<dbReference type="InterPro" id="IPR007310">
    <property type="entry name" value="Aerobactin_biosyn_IucA/IucC_N"/>
</dbReference>
<name>A0ABW6UEH6_9ACTN</name>
<organism evidence="5 6">
    <name type="scientific">Streptomyces bluensis</name>
    <dbReference type="NCBI Taxonomy" id="33897"/>
    <lineage>
        <taxon>Bacteria</taxon>
        <taxon>Bacillati</taxon>
        <taxon>Actinomycetota</taxon>
        <taxon>Actinomycetes</taxon>
        <taxon>Kitasatosporales</taxon>
        <taxon>Streptomycetaceae</taxon>
        <taxon>Streptomyces</taxon>
    </lineage>
</organism>
<evidence type="ECO:0000259" key="3">
    <source>
        <dbReference type="Pfam" id="PF04183"/>
    </source>
</evidence>
<dbReference type="InterPro" id="IPR037455">
    <property type="entry name" value="LucA/IucC-like"/>
</dbReference>
<dbReference type="InterPro" id="IPR022770">
    <property type="entry name" value="IucA/IucC-like_C"/>
</dbReference>
<dbReference type="Pfam" id="PF04183">
    <property type="entry name" value="IucA_IucC"/>
    <property type="match status" value="1"/>
</dbReference>
<evidence type="ECO:0000313" key="6">
    <source>
        <dbReference type="Proteomes" id="UP001602058"/>
    </source>
</evidence>
<keyword evidence="6" id="KW-1185">Reference proteome</keyword>
<comment type="caution">
    <text evidence="5">The sequence shown here is derived from an EMBL/GenBank/DDBJ whole genome shotgun (WGS) entry which is preliminary data.</text>
</comment>
<reference evidence="5 6" key="1">
    <citation type="submission" date="2024-10" db="EMBL/GenBank/DDBJ databases">
        <title>The Natural Products Discovery Center: Release of the First 8490 Sequenced Strains for Exploring Actinobacteria Biosynthetic Diversity.</title>
        <authorList>
            <person name="Kalkreuter E."/>
            <person name="Kautsar S.A."/>
            <person name="Yang D."/>
            <person name="Bader C.D."/>
            <person name="Teijaro C.N."/>
            <person name="Fluegel L."/>
            <person name="Davis C.M."/>
            <person name="Simpson J.R."/>
            <person name="Lauterbach L."/>
            <person name="Steele A.D."/>
            <person name="Gui C."/>
            <person name="Meng S."/>
            <person name="Li G."/>
            <person name="Viehrig K."/>
            <person name="Ye F."/>
            <person name="Su P."/>
            <person name="Kiefer A.F."/>
            <person name="Nichols A."/>
            <person name="Cepeda A.J."/>
            <person name="Yan W."/>
            <person name="Fan B."/>
            <person name="Jiang Y."/>
            <person name="Adhikari A."/>
            <person name="Zheng C.-J."/>
            <person name="Schuster L."/>
            <person name="Cowan T.M."/>
            <person name="Smanski M.J."/>
            <person name="Chevrette M.G."/>
            <person name="De Carvalho L.P.S."/>
            <person name="Shen B."/>
        </authorList>
    </citation>
    <scope>NUCLEOTIDE SEQUENCE [LARGE SCALE GENOMIC DNA]</scope>
    <source>
        <strain evidence="5 6">NPDC001390</strain>
    </source>
</reference>
<evidence type="ECO:0000256" key="1">
    <source>
        <dbReference type="ARBA" id="ARBA00004924"/>
    </source>
</evidence>
<dbReference type="Gene3D" id="1.10.510.40">
    <property type="match status" value="1"/>
</dbReference>
<protein>
    <submittedName>
        <fullName evidence="5">IucA/IucC family protein</fullName>
    </submittedName>
</protein>
<proteinExistence type="inferred from homology"/>
<dbReference type="RefSeq" id="WP_387883461.1">
    <property type="nucleotide sequence ID" value="NZ_JBIAWJ010000001.1"/>
</dbReference>
<feature type="domain" description="Aerobactin siderophore biosynthesis IucA/IucC N-terminal" evidence="3">
    <location>
        <begin position="153"/>
        <end position="398"/>
    </location>
</feature>
<feature type="domain" description="Aerobactin siderophore biosynthesis IucA/IucC-like C-terminal" evidence="4">
    <location>
        <begin position="419"/>
        <end position="588"/>
    </location>
</feature>
<dbReference type="Gene3D" id="6.10.250.3370">
    <property type="match status" value="1"/>
</dbReference>
<dbReference type="Gene3D" id="3.30.310.280">
    <property type="match status" value="1"/>
</dbReference>
<evidence type="ECO:0000313" key="5">
    <source>
        <dbReference type="EMBL" id="MFF4520625.1"/>
    </source>
</evidence>
<evidence type="ECO:0000256" key="2">
    <source>
        <dbReference type="ARBA" id="ARBA00007832"/>
    </source>
</evidence>